<dbReference type="Proteomes" id="UP000318582">
    <property type="component" value="Unassembled WGS sequence"/>
</dbReference>
<evidence type="ECO:0000313" key="4">
    <source>
        <dbReference type="EMBL" id="TPX58884.1"/>
    </source>
</evidence>
<evidence type="ECO:0000256" key="3">
    <source>
        <dbReference type="PROSITE-ProRule" id="PRU00023"/>
    </source>
</evidence>
<dbReference type="STRING" id="109895.A0A507E4W5"/>
<comment type="caution">
    <text evidence="4">The sequence shown here is derived from an EMBL/GenBank/DDBJ whole genome shotgun (WGS) entry which is preliminary data.</text>
</comment>
<dbReference type="InterPro" id="IPR036770">
    <property type="entry name" value="Ankyrin_rpt-contain_sf"/>
</dbReference>
<evidence type="ECO:0000256" key="1">
    <source>
        <dbReference type="ARBA" id="ARBA00022737"/>
    </source>
</evidence>
<dbReference type="Pfam" id="PF04749">
    <property type="entry name" value="PLAC8"/>
    <property type="match status" value="1"/>
</dbReference>
<organism evidence="4 5">
    <name type="scientific">Powellomyces hirtus</name>
    <dbReference type="NCBI Taxonomy" id="109895"/>
    <lineage>
        <taxon>Eukaryota</taxon>
        <taxon>Fungi</taxon>
        <taxon>Fungi incertae sedis</taxon>
        <taxon>Chytridiomycota</taxon>
        <taxon>Chytridiomycota incertae sedis</taxon>
        <taxon>Chytridiomycetes</taxon>
        <taxon>Spizellomycetales</taxon>
        <taxon>Powellomycetaceae</taxon>
        <taxon>Powellomyces</taxon>
    </lineage>
</organism>
<dbReference type="SMART" id="SM00248">
    <property type="entry name" value="ANK"/>
    <property type="match status" value="5"/>
</dbReference>
<dbReference type="PANTHER" id="PTHR24171">
    <property type="entry name" value="ANKYRIN REPEAT DOMAIN-CONTAINING PROTEIN 39-RELATED"/>
    <property type="match status" value="1"/>
</dbReference>
<gene>
    <name evidence="4" type="ORF">PhCBS80983_g02825</name>
</gene>
<protein>
    <submittedName>
        <fullName evidence="4">Uncharacterized protein</fullName>
    </submittedName>
</protein>
<dbReference type="PROSITE" id="PS50297">
    <property type="entry name" value="ANK_REP_REGION"/>
    <property type="match status" value="2"/>
</dbReference>
<dbReference type="Gene3D" id="1.25.40.20">
    <property type="entry name" value="Ankyrin repeat-containing domain"/>
    <property type="match status" value="1"/>
</dbReference>
<keyword evidence="1" id="KW-0677">Repeat</keyword>
<feature type="repeat" description="ANK" evidence="3">
    <location>
        <begin position="247"/>
        <end position="279"/>
    </location>
</feature>
<dbReference type="InterPro" id="IPR006461">
    <property type="entry name" value="PLAC_motif_containing"/>
</dbReference>
<sequence>MYPQPYVTQPSPVYMQNVQQPSQANFAQVGYATNVQTVQQQVYAAPQPAYVQQQQVFSVQPQMTQIGLPTTNVVVISQAVQRPPKDWNHSIFDCFSDCGSCMVACAFPCLMYGMNKRDFSHRGSWFGDGLMYSLMQCVGFSACLGGGTRTGIRAKYNIKVKRFITRKGVPLQCPDPTNGWPILFYAMRYSQNEIVRFLIDAGHDEKEISKDFANNTALMVAANHKNEEAFMMYVALYPQTIHCTNDDGKTALIVATERGMNGIIQVLLDMGAEVNSVDSTGSTPLHHAAAWGYFDTITLLIGRGAHYNVKNKRGWTPFDWAYSVETRDHLQECATAIAEKKPIPTRYIARSSSGIPKSPSISAFSPQPQKIDLRSFF</sequence>
<keyword evidence="2 3" id="KW-0040">ANK repeat</keyword>
<dbReference type="InterPro" id="IPR002110">
    <property type="entry name" value="Ankyrin_rpt"/>
</dbReference>
<dbReference type="PROSITE" id="PS50088">
    <property type="entry name" value="ANK_REPEAT"/>
    <property type="match status" value="2"/>
</dbReference>
<keyword evidence="5" id="KW-1185">Reference proteome</keyword>
<dbReference type="AlphaFoldDB" id="A0A507E4W5"/>
<name>A0A507E4W5_9FUNG</name>
<evidence type="ECO:0000256" key="2">
    <source>
        <dbReference type="ARBA" id="ARBA00023043"/>
    </source>
</evidence>
<dbReference type="EMBL" id="QEAQ01000031">
    <property type="protein sequence ID" value="TPX58884.1"/>
    <property type="molecule type" value="Genomic_DNA"/>
</dbReference>
<dbReference type="NCBIfam" id="TIGR01571">
    <property type="entry name" value="A_thal_Cys_rich"/>
    <property type="match status" value="1"/>
</dbReference>
<reference evidence="4 5" key="1">
    <citation type="journal article" date="2019" name="Sci. Rep.">
        <title>Comparative genomics of chytrid fungi reveal insights into the obligate biotrophic and pathogenic lifestyle of Synchytrium endobioticum.</title>
        <authorList>
            <person name="van de Vossenberg B.T.L.H."/>
            <person name="Warris S."/>
            <person name="Nguyen H.D.T."/>
            <person name="van Gent-Pelzer M.P.E."/>
            <person name="Joly D.L."/>
            <person name="van de Geest H.C."/>
            <person name="Bonants P.J.M."/>
            <person name="Smith D.S."/>
            <person name="Levesque C.A."/>
            <person name="van der Lee T.A.J."/>
        </authorList>
    </citation>
    <scope>NUCLEOTIDE SEQUENCE [LARGE SCALE GENOMIC DNA]</scope>
    <source>
        <strain evidence="4 5">CBS 809.83</strain>
    </source>
</reference>
<feature type="repeat" description="ANK" evidence="3">
    <location>
        <begin position="280"/>
        <end position="312"/>
    </location>
</feature>
<dbReference type="SUPFAM" id="SSF48403">
    <property type="entry name" value="Ankyrin repeat"/>
    <property type="match status" value="1"/>
</dbReference>
<dbReference type="Pfam" id="PF12796">
    <property type="entry name" value="Ank_2"/>
    <property type="match status" value="1"/>
</dbReference>
<evidence type="ECO:0000313" key="5">
    <source>
        <dbReference type="Proteomes" id="UP000318582"/>
    </source>
</evidence>
<proteinExistence type="predicted"/>
<accession>A0A507E4W5</accession>